<keyword evidence="3" id="KW-0548">Nucleotidyltransferase</keyword>
<dbReference type="InterPro" id="IPR052560">
    <property type="entry name" value="RdDP_mobile_element"/>
</dbReference>
<dbReference type="InterPro" id="IPR036691">
    <property type="entry name" value="Endo/exonu/phosph_ase_sf"/>
</dbReference>
<dbReference type="Gene3D" id="3.60.10.10">
    <property type="entry name" value="Endonuclease/exonuclease/phosphatase"/>
    <property type="match status" value="1"/>
</dbReference>
<accession>A0AAV4B278</accession>
<keyword evidence="4" id="KW-1185">Reference proteome</keyword>
<dbReference type="AlphaFoldDB" id="A0AAV4B278"/>
<evidence type="ECO:0000313" key="4">
    <source>
        <dbReference type="Proteomes" id="UP000735302"/>
    </source>
</evidence>
<gene>
    <name evidence="3" type="ORF">PoB_004020500</name>
</gene>
<dbReference type="SUPFAM" id="SSF56219">
    <property type="entry name" value="DNase I-like"/>
    <property type="match status" value="1"/>
</dbReference>
<evidence type="ECO:0000313" key="3">
    <source>
        <dbReference type="EMBL" id="GFO13700.1"/>
    </source>
</evidence>
<reference evidence="3 4" key="1">
    <citation type="journal article" date="2021" name="Elife">
        <title>Chloroplast acquisition without the gene transfer in kleptoplastic sea slugs, Plakobranchus ocellatus.</title>
        <authorList>
            <person name="Maeda T."/>
            <person name="Takahashi S."/>
            <person name="Yoshida T."/>
            <person name="Shimamura S."/>
            <person name="Takaki Y."/>
            <person name="Nagai Y."/>
            <person name="Toyoda A."/>
            <person name="Suzuki Y."/>
            <person name="Arimoto A."/>
            <person name="Ishii H."/>
            <person name="Satoh N."/>
            <person name="Nishiyama T."/>
            <person name="Hasebe M."/>
            <person name="Maruyama T."/>
            <person name="Minagawa J."/>
            <person name="Obokata J."/>
            <person name="Shigenobu S."/>
        </authorList>
    </citation>
    <scope>NUCLEOTIDE SEQUENCE [LARGE SCALE GENOMIC DNA]</scope>
</reference>
<dbReference type="InterPro" id="IPR005135">
    <property type="entry name" value="Endo/exonuclease/phosphatase"/>
</dbReference>
<evidence type="ECO:0000259" key="1">
    <source>
        <dbReference type="Pfam" id="PF00078"/>
    </source>
</evidence>
<dbReference type="Proteomes" id="UP000735302">
    <property type="component" value="Unassembled WGS sequence"/>
</dbReference>
<protein>
    <submittedName>
        <fullName evidence="3">RNA-directed DNA polymerase from mobile element jockey</fullName>
    </submittedName>
</protein>
<name>A0AAV4B278_9GAST</name>
<dbReference type="PANTHER" id="PTHR36688:SF1">
    <property type="entry name" value="ENDONUCLEASE_EXONUCLEASE_PHOSPHATASE DOMAIN-CONTAINING PROTEIN"/>
    <property type="match status" value="1"/>
</dbReference>
<keyword evidence="3" id="KW-0695">RNA-directed DNA polymerase</keyword>
<dbReference type="Pfam" id="PF14529">
    <property type="entry name" value="Exo_endo_phos_2"/>
    <property type="match status" value="1"/>
</dbReference>
<dbReference type="PANTHER" id="PTHR36688">
    <property type="entry name" value="ENDO/EXONUCLEASE/PHOSPHATASE DOMAIN-CONTAINING PROTEIN"/>
    <property type="match status" value="1"/>
</dbReference>
<organism evidence="3 4">
    <name type="scientific">Plakobranchus ocellatus</name>
    <dbReference type="NCBI Taxonomy" id="259542"/>
    <lineage>
        <taxon>Eukaryota</taxon>
        <taxon>Metazoa</taxon>
        <taxon>Spiralia</taxon>
        <taxon>Lophotrochozoa</taxon>
        <taxon>Mollusca</taxon>
        <taxon>Gastropoda</taxon>
        <taxon>Heterobranchia</taxon>
        <taxon>Euthyneura</taxon>
        <taxon>Panpulmonata</taxon>
        <taxon>Sacoglossa</taxon>
        <taxon>Placobranchoidea</taxon>
        <taxon>Plakobranchidae</taxon>
        <taxon>Plakobranchus</taxon>
    </lineage>
</organism>
<keyword evidence="3" id="KW-0808">Transferase</keyword>
<sequence>MLEEFTAENDFIIVNSGEQTFVHSAYHSTSAIDLAVASPSIAAECSWAAHSDLCGSDHFPIFLTLSSNFSSNVNTSFNFKKADWNRFRDLCKLSLDDSVADIEQFTAKLLDAARSSIPFHKGRKNKTRVPWFTQEYRQALRERKKAQRKPIALTSCLCKALERMVNDRLVHVLESRNLLSNVQCGFRKDHVTVDHLVRLETFIKKAFARKKQVLAVFFDLDKAYDTTWRAPTDQYLTLVSVANGLLIAPAWGGVERTKRSQVSHRGMDAAPTRAHHFNIGIPRLYFVHKSSAIEPKLNEVVTVYQES</sequence>
<feature type="domain" description="Endonuclease/exonuclease/phosphatase" evidence="2">
    <location>
        <begin position="2"/>
        <end position="62"/>
    </location>
</feature>
<dbReference type="EMBL" id="BLXT01004499">
    <property type="protein sequence ID" value="GFO13700.1"/>
    <property type="molecule type" value="Genomic_DNA"/>
</dbReference>
<dbReference type="InterPro" id="IPR000477">
    <property type="entry name" value="RT_dom"/>
</dbReference>
<dbReference type="GO" id="GO:0003964">
    <property type="term" value="F:RNA-directed DNA polymerase activity"/>
    <property type="evidence" value="ECO:0007669"/>
    <property type="project" value="UniProtKB-KW"/>
</dbReference>
<feature type="domain" description="Reverse transcriptase" evidence="1">
    <location>
        <begin position="146"/>
        <end position="272"/>
    </location>
</feature>
<evidence type="ECO:0000259" key="2">
    <source>
        <dbReference type="Pfam" id="PF14529"/>
    </source>
</evidence>
<dbReference type="Pfam" id="PF00078">
    <property type="entry name" value="RVT_1"/>
    <property type="match status" value="1"/>
</dbReference>
<proteinExistence type="predicted"/>
<comment type="caution">
    <text evidence="3">The sequence shown here is derived from an EMBL/GenBank/DDBJ whole genome shotgun (WGS) entry which is preliminary data.</text>
</comment>